<dbReference type="EMBL" id="MLHO01000013">
    <property type="protein sequence ID" value="OOF58551.1"/>
    <property type="molecule type" value="Genomic_DNA"/>
</dbReference>
<keyword evidence="2" id="KW-0449">Lipoprotein</keyword>
<sequence>MKKKLQEMTLIALSVSLVACQSNKVDLNSTIEVPIQFEQTQYTNGQAEITQWWKNWRDPQLNRLIEQGLQNNLDIALARSRLQEAQANSRYTVADFGMNIKGQGRISSIDSRMDNPIGSGHTHNTGNMQIAGIIASWEPDFFGQKRSDADAAQAIVLSNQAQIHAAQMLVAGQIAESYFNIQSVRQQQDLLKQTENTLSRLKNYIQGRFSAGQANANDVLQVESRLTAVQAQQATLTSQIANNERAIAILIGQTPQGLHIPQSAVIFSKVLPNPPAGIIPSDVLNRRPDLNSYRHLVQAQAAKLASAKADLYPRFDIQFLGQSGRIDLNTNIPELKGWSGLLSAGISLPIFTNGRIQANIDAADSRLKQALLQYDKALLQALAEVDNQYQAQYAINRQVKLLQSATNQAEKQAVQAEKLFKYDARTLDNALNDRLTALNYRQQLLQAYLQQAKNLIQLYKALGGGWSE</sequence>
<dbReference type="RefSeq" id="WP_077550341.1">
    <property type="nucleotide sequence ID" value="NZ_MLHO01000013.1"/>
</dbReference>
<evidence type="ECO:0000313" key="3">
    <source>
        <dbReference type="EMBL" id="OOF58551.1"/>
    </source>
</evidence>
<dbReference type="PANTHER" id="PTHR30203">
    <property type="entry name" value="OUTER MEMBRANE CATION EFFLUX PROTEIN"/>
    <property type="match status" value="1"/>
</dbReference>
<evidence type="ECO:0000313" key="4">
    <source>
        <dbReference type="Proteomes" id="UP000188541"/>
    </source>
</evidence>
<proteinExistence type="inferred from homology"/>
<keyword evidence="4" id="KW-1185">Reference proteome</keyword>
<keyword evidence="2" id="KW-0472">Membrane</keyword>
<dbReference type="InterPro" id="IPR010131">
    <property type="entry name" value="MdtP/NodT-like"/>
</dbReference>
<reference evidence="3 4" key="1">
    <citation type="submission" date="2016-10" db="EMBL/GenBank/DDBJ databases">
        <title>Rodentibacter gen. nov. and new species.</title>
        <authorList>
            <person name="Christensen H."/>
        </authorList>
    </citation>
    <scope>NUCLEOTIDE SEQUENCE [LARGE SCALE GENOMIC DNA]</scope>
    <source>
        <strain evidence="3 4">1996246016</strain>
    </source>
</reference>
<name>A0A1V3JP41_9PAST</name>
<accession>A0A1V3JP41</accession>
<protein>
    <recommendedName>
        <fullName evidence="5">Transporter</fullName>
    </recommendedName>
</protein>
<dbReference type="STRING" id="1908266.BKK55_01850"/>
<evidence type="ECO:0000256" key="2">
    <source>
        <dbReference type="RuleBase" id="RU362097"/>
    </source>
</evidence>
<dbReference type="Gene3D" id="1.20.1600.10">
    <property type="entry name" value="Outer membrane efflux proteins (OEP)"/>
    <property type="match status" value="1"/>
</dbReference>
<evidence type="ECO:0000256" key="1">
    <source>
        <dbReference type="ARBA" id="ARBA00007613"/>
    </source>
</evidence>
<dbReference type="GO" id="GO:0016020">
    <property type="term" value="C:membrane"/>
    <property type="evidence" value="ECO:0007669"/>
    <property type="project" value="InterPro"/>
</dbReference>
<dbReference type="SUPFAM" id="SSF56954">
    <property type="entry name" value="Outer membrane efflux proteins (OEP)"/>
    <property type="match status" value="1"/>
</dbReference>
<dbReference type="PROSITE" id="PS51257">
    <property type="entry name" value="PROKAR_LIPOPROTEIN"/>
    <property type="match status" value="1"/>
</dbReference>
<dbReference type="GO" id="GO:0015562">
    <property type="term" value="F:efflux transmembrane transporter activity"/>
    <property type="evidence" value="ECO:0007669"/>
    <property type="project" value="InterPro"/>
</dbReference>
<evidence type="ECO:0008006" key="5">
    <source>
        <dbReference type="Google" id="ProtNLM"/>
    </source>
</evidence>
<dbReference type="InterPro" id="IPR003423">
    <property type="entry name" value="OMP_efflux"/>
</dbReference>
<dbReference type="Pfam" id="PF02321">
    <property type="entry name" value="OEP"/>
    <property type="match status" value="2"/>
</dbReference>
<keyword evidence="2" id="KW-0812">Transmembrane</keyword>
<comment type="similarity">
    <text evidence="1 2">Belongs to the outer membrane factor (OMF) (TC 1.B.17) family.</text>
</comment>
<dbReference type="Gene3D" id="2.20.200.10">
    <property type="entry name" value="Outer membrane efflux proteins (OEP)"/>
    <property type="match status" value="1"/>
</dbReference>
<dbReference type="OrthoDB" id="9770517at2"/>
<dbReference type="NCBIfam" id="TIGR01845">
    <property type="entry name" value="outer_NodT"/>
    <property type="match status" value="1"/>
</dbReference>
<dbReference type="Proteomes" id="UP000188541">
    <property type="component" value="Unassembled WGS sequence"/>
</dbReference>
<comment type="caution">
    <text evidence="3">The sequence shown here is derived from an EMBL/GenBank/DDBJ whole genome shotgun (WGS) entry which is preliminary data.</text>
</comment>
<gene>
    <name evidence="3" type="ORF">BKK55_01850</name>
</gene>
<dbReference type="AlphaFoldDB" id="A0A1V3JP41"/>
<organism evidence="3 4">
    <name type="scientific">Rodentibacter genomosp. 2</name>
    <dbReference type="NCBI Taxonomy" id="1908266"/>
    <lineage>
        <taxon>Bacteria</taxon>
        <taxon>Pseudomonadati</taxon>
        <taxon>Pseudomonadota</taxon>
        <taxon>Gammaproteobacteria</taxon>
        <taxon>Pasteurellales</taxon>
        <taxon>Pasteurellaceae</taxon>
        <taxon>Rodentibacter</taxon>
    </lineage>
</organism>